<evidence type="ECO:0000256" key="2">
    <source>
        <dbReference type="ARBA" id="ARBA00001946"/>
    </source>
</evidence>
<keyword evidence="7" id="KW-0313">Glucose metabolism</keyword>
<dbReference type="InterPro" id="IPR005841">
    <property type="entry name" value="Alpha-D-phosphohexomutase_SF"/>
</dbReference>
<evidence type="ECO:0000256" key="4">
    <source>
        <dbReference type="ARBA" id="ARBA00005189"/>
    </source>
</evidence>
<evidence type="ECO:0000256" key="8">
    <source>
        <dbReference type="ARBA" id="ARBA00022553"/>
    </source>
</evidence>
<keyword evidence="7" id="KW-0119">Carbohydrate metabolism</keyword>
<feature type="domain" description="Alpha-D-phosphohexomutase alpha/beta/alpha" evidence="19">
    <location>
        <begin position="327"/>
        <end position="453"/>
    </location>
</feature>
<dbReference type="GO" id="GO:0000287">
    <property type="term" value="F:magnesium ion binding"/>
    <property type="evidence" value="ECO:0007669"/>
    <property type="project" value="InterPro"/>
</dbReference>
<keyword evidence="10 15" id="KW-0460">Magnesium</keyword>
<dbReference type="InterPro" id="IPR036900">
    <property type="entry name" value="A-D-PHexomutase_C_sf"/>
</dbReference>
<evidence type="ECO:0000259" key="17">
    <source>
        <dbReference type="Pfam" id="PF02878"/>
    </source>
</evidence>
<dbReference type="GO" id="GO:0006166">
    <property type="term" value="P:purine ribonucleoside salvage"/>
    <property type="evidence" value="ECO:0007669"/>
    <property type="project" value="TreeGrafter"/>
</dbReference>
<dbReference type="InterPro" id="IPR005845">
    <property type="entry name" value="A-D-PHexomutase_a/b/a-II"/>
</dbReference>
<reference evidence="21" key="1">
    <citation type="submission" date="2017-04" db="EMBL/GenBank/DDBJ databases">
        <authorList>
            <person name="Varghese N."/>
            <person name="Submissions S."/>
        </authorList>
    </citation>
    <scope>NUCLEOTIDE SEQUENCE [LARGE SCALE GENOMIC DNA]</scope>
    <source>
        <strain evidence="21">DSM 21500</strain>
    </source>
</reference>
<evidence type="ECO:0000259" key="16">
    <source>
        <dbReference type="Pfam" id="PF00408"/>
    </source>
</evidence>
<comment type="catalytic activity">
    <reaction evidence="1">
        <text>alpha-D-glucose 1-phosphate = alpha-D-glucose 6-phosphate</text>
        <dbReference type="Rhea" id="RHEA:23536"/>
        <dbReference type="ChEBI" id="CHEBI:58225"/>
        <dbReference type="ChEBI" id="CHEBI:58601"/>
        <dbReference type="EC" id="5.4.2.2"/>
    </reaction>
</comment>
<comment type="cofactor">
    <cofactor evidence="2">
        <name>Mg(2+)</name>
        <dbReference type="ChEBI" id="CHEBI:18420"/>
    </cofactor>
</comment>
<dbReference type="InterPro" id="IPR005843">
    <property type="entry name" value="A-D-PHexomutase_C"/>
</dbReference>
<proteinExistence type="inferred from homology"/>
<dbReference type="RefSeq" id="WP_084099304.1">
    <property type="nucleotide sequence ID" value="NZ_FWXK01000006.1"/>
</dbReference>
<dbReference type="PROSITE" id="PS00710">
    <property type="entry name" value="PGM_PMM"/>
    <property type="match status" value="1"/>
</dbReference>
<evidence type="ECO:0000256" key="13">
    <source>
        <dbReference type="ARBA" id="ARBA00041398"/>
    </source>
</evidence>
<comment type="similarity">
    <text evidence="5 15">Belongs to the phosphohexose mutase family.</text>
</comment>
<dbReference type="Pfam" id="PF02880">
    <property type="entry name" value="PGM_PMM_III"/>
    <property type="match status" value="1"/>
</dbReference>
<feature type="domain" description="Alpha-D-phosphohexomutase C-terminal" evidence="16">
    <location>
        <begin position="512"/>
        <end position="555"/>
    </location>
</feature>
<dbReference type="GO" id="GO:0004614">
    <property type="term" value="F:phosphoglucomutase activity"/>
    <property type="evidence" value="ECO:0007669"/>
    <property type="project" value="UniProtKB-EC"/>
</dbReference>
<dbReference type="Pfam" id="PF02878">
    <property type="entry name" value="PGM_PMM_I"/>
    <property type="match status" value="1"/>
</dbReference>
<dbReference type="Pfam" id="PF02879">
    <property type="entry name" value="PGM_PMM_II"/>
    <property type="match status" value="1"/>
</dbReference>
<organism evidence="20 21">
    <name type="scientific">Aerococcus suis</name>
    <dbReference type="NCBI Taxonomy" id="371602"/>
    <lineage>
        <taxon>Bacteria</taxon>
        <taxon>Bacillati</taxon>
        <taxon>Bacillota</taxon>
        <taxon>Bacilli</taxon>
        <taxon>Lactobacillales</taxon>
        <taxon>Aerococcaceae</taxon>
        <taxon>Aerococcus</taxon>
    </lineage>
</organism>
<keyword evidence="21" id="KW-1185">Reference proteome</keyword>
<evidence type="ECO:0000256" key="1">
    <source>
        <dbReference type="ARBA" id="ARBA00000443"/>
    </source>
</evidence>
<dbReference type="SUPFAM" id="SSF53738">
    <property type="entry name" value="Phosphoglucomutase, first 3 domains"/>
    <property type="match status" value="3"/>
</dbReference>
<dbReference type="Gene3D" id="3.40.120.10">
    <property type="entry name" value="Alpha-D-Glucose-1,6-Bisphosphate, subunit A, domain 3"/>
    <property type="match status" value="3"/>
</dbReference>
<evidence type="ECO:0000256" key="10">
    <source>
        <dbReference type="ARBA" id="ARBA00022842"/>
    </source>
</evidence>
<evidence type="ECO:0000256" key="6">
    <source>
        <dbReference type="ARBA" id="ARBA00012728"/>
    </source>
</evidence>
<evidence type="ECO:0000256" key="15">
    <source>
        <dbReference type="RuleBase" id="RU004326"/>
    </source>
</evidence>
<feature type="domain" description="Alpha-D-phosphohexomutase alpha/beta/alpha" evidence="17">
    <location>
        <begin position="43"/>
        <end position="182"/>
    </location>
</feature>
<evidence type="ECO:0000256" key="9">
    <source>
        <dbReference type="ARBA" id="ARBA00022723"/>
    </source>
</evidence>
<comment type="pathway">
    <text evidence="4">Lipid metabolism.</text>
</comment>
<dbReference type="InterPro" id="IPR016066">
    <property type="entry name" value="A-D-PHexomutase_CS"/>
</dbReference>
<sequence length="575" mass="63970">MTWEATYHMWQDFTDLDAEMKEDLDRMADDEEALEDAFYQPLKFGTAGMRGVIGAGINRMNIYTVRQATEGLAQLITSYGEEAKQRGVAIAYDSRHYSPEFALEAAKTLGAHGIKAYLFSSLRPTPELSFAVRELHAISGIMVTASHNPPEYNGYKVYGEDGGQMPPEAADQLTEYVTAIESPLIIEVADEEELKAQELLEIIDEAVDAKYLEAVKGVTVRPEIIAEQADNLKIVYTPLHGTGQMLVERTLANAGFKHPIFVDEQKEPDANFSTVQSPNPEESGAFEVAEKYGRAYDADLLIATDPDADRMGASVRRPDGSYQVITGNQIAALMTHYILTAKQSQNDLPTDGVIMKSIVSSEMAATIAKDFDIETIDVLTGFKFIAEKIHQFEQDHSHTFLFGFEESYGYLVEPFVRDKDAVQATVLLAEVAAYYQAQGQTIYDGLQQLYATYGYFLERTVSIKMDGQSGQAKIKALMDDLRANPLTQLAETSVVMSEDYDSLERRHDNGDVEKMAFDQANVLKYYLADNSWFAIRPSGTEPKIKCYVGVVSDTADESRAKVDRYEEAIAQLLAE</sequence>
<evidence type="ECO:0000256" key="12">
    <source>
        <dbReference type="ARBA" id="ARBA00039995"/>
    </source>
</evidence>
<evidence type="ECO:0000313" key="21">
    <source>
        <dbReference type="Proteomes" id="UP000243884"/>
    </source>
</evidence>
<dbReference type="SUPFAM" id="SSF55957">
    <property type="entry name" value="Phosphoglucomutase, C-terminal domain"/>
    <property type="match status" value="1"/>
</dbReference>
<dbReference type="InterPro" id="IPR005844">
    <property type="entry name" value="A-D-PHexomutase_a/b/a-I"/>
</dbReference>
<dbReference type="PANTHER" id="PTHR45745">
    <property type="entry name" value="PHOSPHOMANNOMUTASE 45A"/>
    <property type="match status" value="1"/>
</dbReference>
<dbReference type="PRINTS" id="PR00509">
    <property type="entry name" value="PGMPMM"/>
</dbReference>
<name>A0A1W1Z7T9_9LACT</name>
<keyword evidence="11" id="KW-0413">Isomerase</keyword>
<gene>
    <name evidence="20" type="ORF">SAMN04487984_1185</name>
</gene>
<dbReference type="PANTHER" id="PTHR45745:SF1">
    <property type="entry name" value="PHOSPHOGLUCOMUTASE 2B-RELATED"/>
    <property type="match status" value="1"/>
</dbReference>
<dbReference type="GO" id="GO:0006006">
    <property type="term" value="P:glucose metabolic process"/>
    <property type="evidence" value="ECO:0007669"/>
    <property type="project" value="UniProtKB-KW"/>
</dbReference>
<dbReference type="InterPro" id="IPR005846">
    <property type="entry name" value="A-D-PHexomutase_a/b/a-III"/>
</dbReference>
<evidence type="ECO:0000256" key="11">
    <source>
        <dbReference type="ARBA" id="ARBA00023235"/>
    </source>
</evidence>
<dbReference type="Gene3D" id="3.30.310.50">
    <property type="entry name" value="Alpha-D-phosphohexomutase, C-terminal domain"/>
    <property type="match status" value="1"/>
</dbReference>
<comment type="pathway">
    <text evidence="3">Glycolipid metabolism; diglucosyl-diacylglycerol biosynthesis.</text>
</comment>
<dbReference type="EMBL" id="FWXK01000006">
    <property type="protein sequence ID" value="SMC44520.1"/>
    <property type="molecule type" value="Genomic_DNA"/>
</dbReference>
<dbReference type="Pfam" id="PF00408">
    <property type="entry name" value="PGM_PMM_IV"/>
    <property type="match status" value="1"/>
</dbReference>
<protein>
    <recommendedName>
        <fullName evidence="12">Phosphoglucomutase</fullName>
        <ecNumber evidence="6">5.4.2.2</ecNumber>
    </recommendedName>
    <alternativeName>
        <fullName evidence="14">Alpha-phosphoglucomutase</fullName>
    </alternativeName>
    <alternativeName>
        <fullName evidence="13">Glucose phosphomutase</fullName>
    </alternativeName>
</protein>
<accession>A0A1W1Z7T9</accession>
<dbReference type="AlphaFoldDB" id="A0A1W1Z7T9"/>
<dbReference type="OrthoDB" id="9806956at2"/>
<keyword evidence="8" id="KW-0597">Phosphoprotein</keyword>
<evidence type="ECO:0000256" key="7">
    <source>
        <dbReference type="ARBA" id="ARBA00022526"/>
    </source>
</evidence>
<evidence type="ECO:0000259" key="18">
    <source>
        <dbReference type="Pfam" id="PF02879"/>
    </source>
</evidence>
<dbReference type="CDD" id="cd05799">
    <property type="entry name" value="PGM2"/>
    <property type="match status" value="1"/>
</dbReference>
<evidence type="ECO:0000259" key="19">
    <source>
        <dbReference type="Pfam" id="PF02880"/>
    </source>
</evidence>
<feature type="domain" description="Alpha-D-phosphohexomutase alpha/beta/alpha" evidence="18">
    <location>
        <begin position="210"/>
        <end position="314"/>
    </location>
</feature>
<dbReference type="STRING" id="371602.SAMN04487984_1185"/>
<dbReference type="Proteomes" id="UP000243884">
    <property type="component" value="Unassembled WGS sequence"/>
</dbReference>
<dbReference type="InterPro" id="IPR016055">
    <property type="entry name" value="A-D-PHexomutase_a/b/a-I/II/III"/>
</dbReference>
<evidence type="ECO:0000256" key="14">
    <source>
        <dbReference type="ARBA" id="ARBA00041467"/>
    </source>
</evidence>
<dbReference type="EC" id="5.4.2.2" evidence="6"/>
<evidence type="ECO:0000256" key="3">
    <source>
        <dbReference type="ARBA" id="ARBA00005164"/>
    </source>
</evidence>
<keyword evidence="9 15" id="KW-0479">Metal-binding</keyword>
<evidence type="ECO:0000313" key="20">
    <source>
        <dbReference type="EMBL" id="SMC44520.1"/>
    </source>
</evidence>
<evidence type="ECO:0000256" key="5">
    <source>
        <dbReference type="ARBA" id="ARBA00010231"/>
    </source>
</evidence>
<dbReference type="GO" id="GO:0008973">
    <property type="term" value="F:phosphopentomutase activity"/>
    <property type="evidence" value="ECO:0007669"/>
    <property type="project" value="TreeGrafter"/>
</dbReference>